<feature type="repeat" description="ANK" evidence="1">
    <location>
        <begin position="127"/>
        <end position="160"/>
    </location>
</feature>
<dbReference type="RefSeq" id="XP_001309604.1">
    <property type="nucleotide sequence ID" value="XM_001309603.1"/>
</dbReference>
<dbReference type="InterPro" id="IPR020683">
    <property type="entry name" value="DUF3447"/>
</dbReference>
<feature type="domain" description="DUF3447" evidence="2">
    <location>
        <begin position="1"/>
        <end position="55"/>
    </location>
</feature>
<dbReference type="Pfam" id="PF11929">
    <property type="entry name" value="DUF3447"/>
    <property type="match status" value="1"/>
</dbReference>
<dbReference type="SUPFAM" id="SSF48403">
    <property type="entry name" value="Ankyrin repeat"/>
    <property type="match status" value="1"/>
</dbReference>
<feature type="repeat" description="ANK" evidence="1">
    <location>
        <begin position="194"/>
        <end position="219"/>
    </location>
</feature>
<evidence type="ECO:0000259" key="2">
    <source>
        <dbReference type="Pfam" id="PF11929"/>
    </source>
</evidence>
<dbReference type="SMR" id="A2FEJ2"/>
<evidence type="ECO:0000256" key="1">
    <source>
        <dbReference type="PROSITE-ProRule" id="PRU00023"/>
    </source>
</evidence>
<feature type="repeat" description="ANK" evidence="1">
    <location>
        <begin position="94"/>
        <end position="126"/>
    </location>
</feature>
<dbReference type="AlphaFoldDB" id="A2FEJ2"/>
<name>A2FEJ2_TRIV3</name>
<dbReference type="PANTHER" id="PTHR24182:SF13">
    <property type="entry name" value="LD18443P"/>
    <property type="match status" value="1"/>
</dbReference>
<gene>
    <name evidence="3" type="ORF">TVAG_489560</name>
</gene>
<dbReference type="InterPro" id="IPR036770">
    <property type="entry name" value="Ankyrin_rpt-contain_sf"/>
</dbReference>
<dbReference type="KEGG" id="tva:4754447"/>
<dbReference type="Pfam" id="PF12796">
    <property type="entry name" value="Ank_2"/>
    <property type="match status" value="1"/>
</dbReference>
<dbReference type="Pfam" id="PF00023">
    <property type="entry name" value="Ank"/>
    <property type="match status" value="1"/>
</dbReference>
<dbReference type="OrthoDB" id="1577640at2759"/>
<keyword evidence="1" id="KW-0040">ANK repeat</keyword>
<evidence type="ECO:0000313" key="4">
    <source>
        <dbReference type="Proteomes" id="UP000001542"/>
    </source>
</evidence>
<dbReference type="Proteomes" id="UP000001542">
    <property type="component" value="Unassembled WGS sequence"/>
</dbReference>
<dbReference type="STRING" id="5722.A2FEJ2"/>
<dbReference type="eggNOG" id="KOG0504">
    <property type="taxonomic scope" value="Eukaryota"/>
</dbReference>
<reference evidence="3" key="2">
    <citation type="journal article" date="2007" name="Science">
        <title>Draft genome sequence of the sexually transmitted pathogen Trichomonas vaginalis.</title>
        <authorList>
            <person name="Carlton J.M."/>
            <person name="Hirt R.P."/>
            <person name="Silva J.C."/>
            <person name="Delcher A.L."/>
            <person name="Schatz M."/>
            <person name="Zhao Q."/>
            <person name="Wortman J.R."/>
            <person name="Bidwell S.L."/>
            <person name="Alsmark U.C.M."/>
            <person name="Besteiro S."/>
            <person name="Sicheritz-Ponten T."/>
            <person name="Noel C.J."/>
            <person name="Dacks J.B."/>
            <person name="Foster P.G."/>
            <person name="Simillion C."/>
            <person name="Van de Peer Y."/>
            <person name="Miranda-Saavedra D."/>
            <person name="Barton G.J."/>
            <person name="Westrop G.D."/>
            <person name="Mueller S."/>
            <person name="Dessi D."/>
            <person name="Fiori P.L."/>
            <person name="Ren Q."/>
            <person name="Paulsen I."/>
            <person name="Zhang H."/>
            <person name="Bastida-Corcuera F.D."/>
            <person name="Simoes-Barbosa A."/>
            <person name="Brown M.T."/>
            <person name="Hayes R.D."/>
            <person name="Mukherjee M."/>
            <person name="Okumura C.Y."/>
            <person name="Schneider R."/>
            <person name="Smith A.J."/>
            <person name="Vanacova S."/>
            <person name="Villalvazo M."/>
            <person name="Haas B.J."/>
            <person name="Pertea M."/>
            <person name="Feldblyum T.V."/>
            <person name="Utterback T.R."/>
            <person name="Shu C.L."/>
            <person name="Osoegawa K."/>
            <person name="de Jong P.J."/>
            <person name="Hrdy I."/>
            <person name="Horvathova L."/>
            <person name="Zubacova Z."/>
            <person name="Dolezal P."/>
            <person name="Malik S.B."/>
            <person name="Logsdon J.M. Jr."/>
            <person name="Henze K."/>
            <person name="Gupta A."/>
            <person name="Wang C.C."/>
            <person name="Dunne R.L."/>
            <person name="Upcroft J.A."/>
            <person name="Upcroft P."/>
            <person name="White O."/>
            <person name="Salzberg S.L."/>
            <person name="Tang P."/>
            <person name="Chiu C.-H."/>
            <person name="Lee Y.-S."/>
            <person name="Embley T.M."/>
            <person name="Coombs G.H."/>
            <person name="Mottram J.C."/>
            <person name="Tachezy J."/>
            <person name="Fraser-Liggett C.M."/>
            <person name="Johnson P.J."/>
        </authorList>
    </citation>
    <scope>NUCLEOTIDE SEQUENCE [LARGE SCALE GENOMIC DNA]</scope>
    <source>
        <strain evidence="3">G3</strain>
    </source>
</reference>
<dbReference type="PROSITE" id="PS50088">
    <property type="entry name" value="ANK_REPEAT"/>
    <property type="match status" value="4"/>
</dbReference>
<dbReference type="EMBL" id="DS113748">
    <property type="protein sequence ID" value="EAX96674.1"/>
    <property type="molecule type" value="Genomic_DNA"/>
</dbReference>
<proteinExistence type="predicted"/>
<dbReference type="PROSITE" id="PS50297">
    <property type="entry name" value="ANK_REP_REGION"/>
    <property type="match status" value="3"/>
</dbReference>
<dbReference type="PRINTS" id="PR01415">
    <property type="entry name" value="ANKYRIN"/>
</dbReference>
<accession>A2FEJ2</accession>
<sequence>MSECLKHQETDKECMEYAIISHNIDFITFLMNEYGISIDLYACANYNNLDSFLVFYDQSNNLISCLISSPMFNITSLDKYFLSLGVYVNKKLLDGKTALHIAALYNNKETAELLISHSIYINEKDKDRETALHNKAAISNSKETAELLISNGANIYEKDKRGRTALHIAVENNRKETVKLLLSHGANINTKDKVGKTALHYATWNNYKEIAELLILHGAKNKCFNI</sequence>
<protein>
    <submittedName>
        <fullName evidence="3">Ankyrin repeat protein, putative</fullName>
    </submittedName>
</protein>
<dbReference type="VEuPathDB" id="TrichDB:TVAG_489560"/>
<dbReference type="PANTHER" id="PTHR24182">
    <property type="entry name" value="ANKYRIN REPEAT AND SOCS BOX CONTAINING 4"/>
    <property type="match status" value="1"/>
</dbReference>
<reference evidence="3" key="1">
    <citation type="submission" date="2006-10" db="EMBL/GenBank/DDBJ databases">
        <authorList>
            <person name="Amadeo P."/>
            <person name="Zhao Q."/>
            <person name="Wortman J."/>
            <person name="Fraser-Liggett C."/>
            <person name="Carlton J."/>
        </authorList>
    </citation>
    <scope>NUCLEOTIDE SEQUENCE</scope>
    <source>
        <strain evidence="3">G3</strain>
    </source>
</reference>
<feature type="repeat" description="ANK" evidence="1">
    <location>
        <begin position="161"/>
        <end position="193"/>
    </location>
</feature>
<dbReference type="VEuPathDB" id="TrichDB:TVAGG3_0878170"/>
<dbReference type="SMART" id="SM00248">
    <property type="entry name" value="ANK"/>
    <property type="match status" value="5"/>
</dbReference>
<dbReference type="InterPro" id="IPR002110">
    <property type="entry name" value="Ankyrin_rpt"/>
</dbReference>
<evidence type="ECO:0000313" key="3">
    <source>
        <dbReference type="EMBL" id="EAX96674.1"/>
    </source>
</evidence>
<organism evidence="3 4">
    <name type="scientific">Trichomonas vaginalis (strain ATCC PRA-98 / G3)</name>
    <dbReference type="NCBI Taxonomy" id="412133"/>
    <lineage>
        <taxon>Eukaryota</taxon>
        <taxon>Metamonada</taxon>
        <taxon>Parabasalia</taxon>
        <taxon>Trichomonadida</taxon>
        <taxon>Trichomonadidae</taxon>
        <taxon>Trichomonas</taxon>
    </lineage>
</organism>
<dbReference type="InParanoid" id="A2FEJ2"/>
<dbReference type="Gene3D" id="1.25.40.20">
    <property type="entry name" value="Ankyrin repeat-containing domain"/>
    <property type="match status" value="2"/>
</dbReference>
<keyword evidence="4" id="KW-1185">Reference proteome</keyword>